<dbReference type="GO" id="GO:0140664">
    <property type="term" value="F:ATP-dependent DNA damage sensor activity"/>
    <property type="evidence" value="ECO:0007669"/>
    <property type="project" value="InterPro"/>
</dbReference>
<dbReference type="GO" id="GO:0032300">
    <property type="term" value="C:mismatch repair complex"/>
    <property type="evidence" value="ECO:0007669"/>
    <property type="project" value="InterPro"/>
</dbReference>
<dbReference type="PROSITE" id="PS00058">
    <property type="entry name" value="DNA_MISMATCH_REPAIR_1"/>
    <property type="match status" value="1"/>
</dbReference>
<dbReference type="FunFam" id="3.30.565.10:FF:000003">
    <property type="entry name" value="DNA mismatch repair endonuclease MutL"/>
    <property type="match status" value="1"/>
</dbReference>
<dbReference type="InterPro" id="IPR038973">
    <property type="entry name" value="MutL/Mlh/Pms-like"/>
</dbReference>
<feature type="domain" description="DNA mismatch repair protein S5" evidence="7">
    <location>
        <begin position="208"/>
        <end position="326"/>
    </location>
</feature>
<evidence type="ECO:0000256" key="5">
    <source>
        <dbReference type="HAMAP-Rule" id="MF_00149"/>
    </source>
</evidence>
<organism evidence="8 9">
    <name type="scientific">Sulfuriferula nivalis</name>
    <dbReference type="NCBI Taxonomy" id="2675298"/>
    <lineage>
        <taxon>Bacteria</taxon>
        <taxon>Pseudomonadati</taxon>
        <taxon>Pseudomonadota</taxon>
        <taxon>Betaproteobacteria</taxon>
        <taxon>Nitrosomonadales</taxon>
        <taxon>Sulfuricellaceae</taxon>
        <taxon>Sulfuriferula</taxon>
    </lineage>
</organism>
<dbReference type="InterPro" id="IPR042121">
    <property type="entry name" value="MutL_C_regsub"/>
</dbReference>
<dbReference type="CDD" id="cd03482">
    <property type="entry name" value="MutL_Trans_MutL"/>
    <property type="match status" value="1"/>
</dbReference>
<dbReference type="GO" id="GO:0005524">
    <property type="term" value="F:ATP binding"/>
    <property type="evidence" value="ECO:0007669"/>
    <property type="project" value="InterPro"/>
</dbReference>
<dbReference type="InterPro" id="IPR014790">
    <property type="entry name" value="MutL_C"/>
</dbReference>
<dbReference type="RefSeq" id="WP_162083896.1">
    <property type="nucleotide sequence ID" value="NZ_AP021881.1"/>
</dbReference>
<dbReference type="Gene3D" id="3.30.1370.100">
    <property type="entry name" value="MutL, C-terminal domain, regulatory subdomain"/>
    <property type="match status" value="1"/>
</dbReference>
<dbReference type="InterPro" id="IPR037198">
    <property type="entry name" value="MutL_C_sf"/>
</dbReference>
<keyword evidence="3 5" id="KW-0227">DNA damage</keyword>
<evidence type="ECO:0000259" key="7">
    <source>
        <dbReference type="SMART" id="SM01340"/>
    </source>
</evidence>
<dbReference type="SUPFAM" id="SSF55874">
    <property type="entry name" value="ATPase domain of HSP90 chaperone/DNA topoisomerase II/histidine kinase"/>
    <property type="match status" value="1"/>
</dbReference>
<comment type="function">
    <text evidence="5">This protein is involved in the repair of mismatches in DNA. It is required for dam-dependent methyl-directed DNA mismatch repair. May act as a 'molecular matchmaker', a protein that promotes the formation of a stable complex between two or more DNA-binding proteins in an ATP-dependent manner without itself being part of a final effector complex.</text>
</comment>
<evidence type="ECO:0000256" key="1">
    <source>
        <dbReference type="ARBA" id="ARBA00006082"/>
    </source>
</evidence>
<dbReference type="Gene3D" id="3.30.230.10">
    <property type="match status" value="1"/>
</dbReference>
<dbReference type="Pfam" id="PF08676">
    <property type="entry name" value="MutL_C"/>
    <property type="match status" value="1"/>
</dbReference>
<dbReference type="InterPro" id="IPR036890">
    <property type="entry name" value="HATPase_C_sf"/>
</dbReference>
<evidence type="ECO:0000259" key="6">
    <source>
        <dbReference type="SMART" id="SM00853"/>
    </source>
</evidence>
<dbReference type="SUPFAM" id="SSF118116">
    <property type="entry name" value="DNA mismatch repair protein MutL"/>
    <property type="match status" value="1"/>
</dbReference>
<dbReference type="SUPFAM" id="SSF54211">
    <property type="entry name" value="Ribosomal protein S5 domain 2-like"/>
    <property type="match status" value="1"/>
</dbReference>
<protein>
    <recommendedName>
        <fullName evidence="2 5">DNA mismatch repair protein MutL</fullName>
    </recommendedName>
</protein>
<dbReference type="InterPro" id="IPR042120">
    <property type="entry name" value="MutL_C_dimsub"/>
</dbReference>
<evidence type="ECO:0000313" key="8">
    <source>
        <dbReference type="EMBL" id="BBO99903.1"/>
    </source>
</evidence>
<dbReference type="GO" id="GO:0030983">
    <property type="term" value="F:mismatched DNA binding"/>
    <property type="evidence" value="ECO:0007669"/>
    <property type="project" value="InterPro"/>
</dbReference>
<accession>A0A809RGA3</accession>
<dbReference type="PANTHER" id="PTHR10073:SF12">
    <property type="entry name" value="DNA MISMATCH REPAIR PROTEIN MLH1"/>
    <property type="match status" value="1"/>
</dbReference>
<keyword evidence="4 5" id="KW-0234">DNA repair</keyword>
<name>A0A809RGA3_9PROT</name>
<evidence type="ECO:0000256" key="4">
    <source>
        <dbReference type="ARBA" id="ARBA00023204"/>
    </source>
</evidence>
<evidence type="ECO:0000256" key="2">
    <source>
        <dbReference type="ARBA" id="ARBA00021975"/>
    </source>
</evidence>
<dbReference type="GO" id="GO:0016887">
    <property type="term" value="F:ATP hydrolysis activity"/>
    <property type="evidence" value="ECO:0007669"/>
    <property type="project" value="InterPro"/>
</dbReference>
<dbReference type="InterPro" id="IPR014762">
    <property type="entry name" value="DNA_mismatch_repair_CS"/>
</dbReference>
<dbReference type="AlphaFoldDB" id="A0A809RGA3"/>
<dbReference type="InterPro" id="IPR020568">
    <property type="entry name" value="Ribosomal_Su5_D2-typ_SF"/>
</dbReference>
<dbReference type="GO" id="GO:0006298">
    <property type="term" value="P:mismatch repair"/>
    <property type="evidence" value="ECO:0007669"/>
    <property type="project" value="UniProtKB-UniRule"/>
</dbReference>
<dbReference type="InterPro" id="IPR013507">
    <property type="entry name" value="DNA_mismatch_S5_2-like"/>
</dbReference>
<sequence>MPTIHPLPDILISQIAAGEVVERPAAALKELLENSLDAGATEIRVNLELGGTQLIRVADNGVGIEEAQLNLALARHATSKISSLEDLECVASLGFRGEALASIASIARVRLASRAHGSELAYQIQADGASPSEVQPTALTTGTTIEVRDLFFNTPARRKFLKSAATEYAHCNDVFQRIALARPDVSFSLHHNDRAVQLWREQDMAERISAVLGADFNQAAVNVAETTAGLSVHGMSALPAYSRASRDAQYMFVNGRFVRDKLLAHALKQAYHDILHHDRHPAYCLFLTLDPALVDVNVHPAKTEVRFRDSRAVHQFIYHAINKSLAGRAGQAPAATVQIGTTSADTTHISSNTTPTYAPCPSYAPSYQAAMPLGIAQPDNYYELMSRDTAPAPQPAFNTDNHPLGYALGQLHGIYILAQNQAGLVLVDMHAAHERIMYEKFKTALDLQTIASQPLLIPIAVNVDELDVATAAEHADALNMMGFEIAPLSPTSLAIRAIPQLLQTADPAQLTRDLLRELRTSGASNALTEQRNERLSTLACHSAVRANRQLSITEMNALLRDMEKTERANQCNHGRPTWFQISLTELDKMFMRGK</sequence>
<dbReference type="SMART" id="SM01340">
    <property type="entry name" value="DNA_mis_repair"/>
    <property type="match status" value="1"/>
</dbReference>
<dbReference type="HAMAP" id="MF_00149">
    <property type="entry name" value="DNA_mis_repair"/>
    <property type="match status" value="1"/>
</dbReference>
<gene>
    <name evidence="5 8" type="primary">mutL</name>
    <name evidence="8" type="ORF">SFSGTM_06120</name>
</gene>
<dbReference type="Proteomes" id="UP000463939">
    <property type="component" value="Chromosome"/>
</dbReference>
<dbReference type="Gene3D" id="3.30.1540.20">
    <property type="entry name" value="MutL, C-terminal domain, dimerisation subdomain"/>
    <property type="match status" value="1"/>
</dbReference>
<evidence type="ECO:0000313" key="9">
    <source>
        <dbReference type="Proteomes" id="UP000463939"/>
    </source>
</evidence>
<dbReference type="CDD" id="cd16926">
    <property type="entry name" value="HATPase_MutL-MLH-PMS-like"/>
    <property type="match status" value="1"/>
</dbReference>
<dbReference type="Pfam" id="PF13589">
    <property type="entry name" value="HATPase_c_3"/>
    <property type="match status" value="1"/>
</dbReference>
<dbReference type="Pfam" id="PF01119">
    <property type="entry name" value="DNA_mis_repair"/>
    <property type="match status" value="1"/>
</dbReference>
<dbReference type="SMART" id="SM00853">
    <property type="entry name" value="MutL_C"/>
    <property type="match status" value="1"/>
</dbReference>
<dbReference type="InterPro" id="IPR014721">
    <property type="entry name" value="Ribsml_uS5_D2-typ_fold_subgr"/>
</dbReference>
<dbReference type="InterPro" id="IPR002099">
    <property type="entry name" value="MutL/Mlh/PMS"/>
</dbReference>
<dbReference type="Gene3D" id="3.30.565.10">
    <property type="entry name" value="Histidine kinase-like ATPase, C-terminal domain"/>
    <property type="match status" value="1"/>
</dbReference>
<feature type="domain" description="MutL C-terminal dimerisation" evidence="6">
    <location>
        <begin position="407"/>
        <end position="550"/>
    </location>
</feature>
<dbReference type="KEGG" id="sniv:SFSGTM_06120"/>
<dbReference type="PANTHER" id="PTHR10073">
    <property type="entry name" value="DNA MISMATCH REPAIR PROTEIN MLH, PMS, MUTL"/>
    <property type="match status" value="1"/>
</dbReference>
<dbReference type="InterPro" id="IPR020667">
    <property type="entry name" value="DNA_mismatch_repair_MutL"/>
</dbReference>
<proteinExistence type="inferred from homology"/>
<dbReference type="EMBL" id="AP021881">
    <property type="protein sequence ID" value="BBO99903.1"/>
    <property type="molecule type" value="Genomic_DNA"/>
</dbReference>
<dbReference type="NCBIfam" id="TIGR00585">
    <property type="entry name" value="mutl"/>
    <property type="match status" value="1"/>
</dbReference>
<comment type="similarity">
    <text evidence="1 5">Belongs to the DNA mismatch repair MutL/HexB family.</text>
</comment>
<evidence type="ECO:0000256" key="3">
    <source>
        <dbReference type="ARBA" id="ARBA00022763"/>
    </source>
</evidence>
<keyword evidence="9" id="KW-1185">Reference proteome</keyword>
<reference evidence="9" key="1">
    <citation type="submission" date="2019-11" db="EMBL/GenBank/DDBJ databases">
        <title>Isolation and characterization of a novel species in the genus Sulfuriferula.</title>
        <authorList>
            <person name="Mochizuki J."/>
            <person name="Kojima H."/>
            <person name="Fukui M."/>
        </authorList>
    </citation>
    <scope>NUCLEOTIDE SEQUENCE [LARGE SCALE GENOMIC DNA]</scope>
    <source>
        <strain evidence="9">SGTM</strain>
    </source>
</reference>